<gene>
    <name evidence="1" type="ORF">CFX0092_A0102</name>
</gene>
<dbReference type="Pfam" id="PF05573">
    <property type="entry name" value="NosL"/>
    <property type="match status" value="1"/>
</dbReference>
<dbReference type="Proteomes" id="UP000215027">
    <property type="component" value="Chromosome I"/>
</dbReference>
<sequence>MSGVFGSPAFTRRRTAVGGLWVIVFCLLLVACGGGGEDFANDPPEIVVGQDVCSGCNMIINDINHAAAYWTTAGEARRFDDIGGMLGFMQKRQEERASTWVHDVNTGEWVRAEDAWFVMNAGLVTPMGTGVVSVANEEDARALAFDQPEALVMTFDEIVTGIAAGEVKLQMGPGLKEE</sequence>
<protein>
    <submittedName>
        <fullName evidence="1">Nitrous oxide reductase accessory protein nosL</fullName>
    </submittedName>
</protein>
<name>A0A161KA16_9CHLR</name>
<evidence type="ECO:0000313" key="2">
    <source>
        <dbReference type="Proteomes" id="UP000215027"/>
    </source>
</evidence>
<evidence type="ECO:0000313" key="1">
    <source>
        <dbReference type="EMBL" id="CUS01983.2"/>
    </source>
</evidence>
<dbReference type="SUPFAM" id="SSF160387">
    <property type="entry name" value="NosL/MerB-like"/>
    <property type="match status" value="1"/>
</dbReference>
<organism evidence="1 2">
    <name type="scientific">Candidatus Promineifilum breve</name>
    <dbReference type="NCBI Taxonomy" id="1806508"/>
    <lineage>
        <taxon>Bacteria</taxon>
        <taxon>Bacillati</taxon>
        <taxon>Chloroflexota</taxon>
        <taxon>Ardenticatenia</taxon>
        <taxon>Candidatus Promineifilales</taxon>
        <taxon>Candidatus Promineifilaceae</taxon>
        <taxon>Candidatus Promineifilum</taxon>
    </lineage>
</organism>
<proteinExistence type="predicted"/>
<reference evidence="1" key="1">
    <citation type="submission" date="2016-01" db="EMBL/GenBank/DDBJ databases">
        <authorList>
            <person name="Mcilroy J.S."/>
            <person name="Karst M S."/>
            <person name="Albertsen M."/>
        </authorList>
    </citation>
    <scope>NUCLEOTIDE SEQUENCE</scope>
    <source>
        <strain evidence="1">Cfx-K</strain>
    </source>
</reference>
<dbReference type="EMBL" id="LN890655">
    <property type="protein sequence ID" value="CUS01983.2"/>
    <property type="molecule type" value="Genomic_DNA"/>
</dbReference>
<accession>A0A161KA16</accession>
<dbReference type="InterPro" id="IPR008719">
    <property type="entry name" value="N2O_reductase_NosL"/>
</dbReference>
<keyword evidence="2" id="KW-1185">Reference proteome</keyword>
<dbReference type="OrthoDB" id="165797at2"/>
<dbReference type="RefSeq" id="WP_095041649.1">
    <property type="nucleotide sequence ID" value="NZ_LN890655.1"/>
</dbReference>
<dbReference type="AlphaFoldDB" id="A0A161KA16"/>
<dbReference type="PANTHER" id="PTHR41247:SF1">
    <property type="entry name" value="HTH-TYPE TRANSCRIPTIONAL REPRESSOR YCNK"/>
    <property type="match status" value="1"/>
</dbReference>
<dbReference type="PANTHER" id="PTHR41247">
    <property type="entry name" value="HTH-TYPE TRANSCRIPTIONAL REPRESSOR YCNK"/>
    <property type="match status" value="1"/>
</dbReference>
<dbReference type="KEGG" id="pbf:CFX0092_A0102"/>